<dbReference type="AlphaFoldDB" id="A0A512BVV6"/>
<proteinExistence type="predicted"/>
<reference evidence="1 2" key="1">
    <citation type="submission" date="2019-07" db="EMBL/GenBank/DDBJ databases">
        <title>Whole genome shotgun sequence of Microvirga aerophila NBRC 106136.</title>
        <authorList>
            <person name="Hosoyama A."/>
            <person name="Uohara A."/>
            <person name="Ohji S."/>
            <person name="Ichikawa N."/>
        </authorList>
    </citation>
    <scope>NUCLEOTIDE SEQUENCE [LARGE SCALE GENOMIC DNA]</scope>
    <source>
        <strain evidence="1 2">NBRC 106136</strain>
    </source>
</reference>
<keyword evidence="2" id="KW-1185">Reference proteome</keyword>
<accession>A0A512BVV6</accession>
<organism evidence="1 2">
    <name type="scientific">Microvirga aerophila</name>
    <dbReference type="NCBI Taxonomy" id="670291"/>
    <lineage>
        <taxon>Bacteria</taxon>
        <taxon>Pseudomonadati</taxon>
        <taxon>Pseudomonadota</taxon>
        <taxon>Alphaproteobacteria</taxon>
        <taxon>Hyphomicrobiales</taxon>
        <taxon>Methylobacteriaceae</taxon>
        <taxon>Microvirga</taxon>
    </lineage>
</organism>
<name>A0A512BVV6_9HYPH</name>
<evidence type="ECO:0000313" key="2">
    <source>
        <dbReference type="Proteomes" id="UP000321085"/>
    </source>
</evidence>
<protein>
    <submittedName>
        <fullName evidence="1">Uncharacterized protein</fullName>
    </submittedName>
</protein>
<evidence type="ECO:0000313" key="1">
    <source>
        <dbReference type="EMBL" id="GEO16098.1"/>
    </source>
</evidence>
<dbReference type="Proteomes" id="UP000321085">
    <property type="component" value="Unassembled WGS sequence"/>
</dbReference>
<gene>
    <name evidence="1" type="ORF">MAE02_37940</name>
</gene>
<comment type="caution">
    <text evidence="1">The sequence shown here is derived from an EMBL/GenBank/DDBJ whole genome shotgun (WGS) entry which is preliminary data.</text>
</comment>
<dbReference type="EMBL" id="BJYU01000054">
    <property type="protein sequence ID" value="GEO16098.1"/>
    <property type="molecule type" value="Genomic_DNA"/>
</dbReference>
<sequence>MSPPDESHFMASFIQEEITDLLAQTVANILPNLPPITRLRLLAFMHLLEDPALMKADLNVEPSGYLRLTLAAGGPGKGQQH</sequence>